<dbReference type="KEGG" id="dzi:111278424"/>
<proteinExistence type="predicted"/>
<keyword evidence="1" id="KW-1185">Reference proteome</keyword>
<evidence type="ECO:0000313" key="2">
    <source>
        <dbReference type="RefSeq" id="XP_022720793.1"/>
    </source>
</evidence>
<organism evidence="1 2">
    <name type="scientific">Durio zibethinus</name>
    <name type="common">Durian</name>
    <dbReference type="NCBI Taxonomy" id="66656"/>
    <lineage>
        <taxon>Eukaryota</taxon>
        <taxon>Viridiplantae</taxon>
        <taxon>Streptophyta</taxon>
        <taxon>Embryophyta</taxon>
        <taxon>Tracheophyta</taxon>
        <taxon>Spermatophyta</taxon>
        <taxon>Magnoliopsida</taxon>
        <taxon>eudicotyledons</taxon>
        <taxon>Gunneridae</taxon>
        <taxon>Pentapetalae</taxon>
        <taxon>rosids</taxon>
        <taxon>malvids</taxon>
        <taxon>Malvales</taxon>
        <taxon>Malvaceae</taxon>
        <taxon>Helicteroideae</taxon>
        <taxon>Durio</taxon>
    </lineage>
</organism>
<dbReference type="RefSeq" id="XP_022720793.1">
    <property type="nucleotide sequence ID" value="XM_022865058.1"/>
</dbReference>
<reference evidence="2" key="1">
    <citation type="submission" date="2025-08" db="UniProtKB">
        <authorList>
            <consortium name="RefSeq"/>
        </authorList>
    </citation>
    <scope>IDENTIFICATION</scope>
    <source>
        <tissue evidence="2">Fruit stalk</tissue>
    </source>
</reference>
<dbReference type="AlphaFoldDB" id="A0A6P5WY34"/>
<sequence length="138" mass="15058">MSIVLEKRRNNCANTEFSNSEPLKITKPGACKHTPPTGAIGTAWFSVVMEAQEKSTDLMIEKYHIDESEHECLLKKPQASSSASTGTVTFVEGTGIPKSNSLKGSLIRKCSMKLMSSSSVRPMLLLLVTEQNHTRSSS</sequence>
<dbReference type="GeneID" id="111278424"/>
<gene>
    <name evidence="2" type="primary">LOC111278424</name>
</gene>
<evidence type="ECO:0000313" key="1">
    <source>
        <dbReference type="Proteomes" id="UP000515121"/>
    </source>
</evidence>
<name>A0A6P5WY34_DURZI</name>
<protein>
    <submittedName>
        <fullName evidence="2">Uncharacterized protein LOC111278424</fullName>
    </submittedName>
</protein>
<accession>A0A6P5WY34</accession>
<dbReference type="Proteomes" id="UP000515121">
    <property type="component" value="Unplaced"/>
</dbReference>